<evidence type="ECO:0000259" key="1">
    <source>
        <dbReference type="PROSITE" id="PS50851"/>
    </source>
</evidence>
<dbReference type="InterPro" id="IPR002545">
    <property type="entry name" value="CheW-lke_dom"/>
</dbReference>
<dbReference type="PROSITE" id="PS50851">
    <property type="entry name" value="CHEW"/>
    <property type="match status" value="1"/>
</dbReference>
<dbReference type="GO" id="GO:0006935">
    <property type="term" value="P:chemotaxis"/>
    <property type="evidence" value="ECO:0007669"/>
    <property type="project" value="InterPro"/>
</dbReference>
<sequence>MSVADHAPTTAVDKEIQIVTFTVHDILLGVDIAYVQEINRHLDVTPVPEASEMIHGVVNLRGDVLTVLNPHQVFAVPPCQNHKHQRNLVLNVDGERIGILVDNVADILTISTDELSRRPSNVRAIDRQFIDSVYLHGDEIIVLLNATQLLAAID</sequence>
<proteinExistence type="predicted"/>
<dbReference type="OrthoDB" id="9794382at2"/>
<evidence type="ECO:0000313" key="2">
    <source>
        <dbReference type="EMBL" id="TWU06311.1"/>
    </source>
</evidence>
<dbReference type="InterPro" id="IPR039315">
    <property type="entry name" value="CheW"/>
</dbReference>
<dbReference type="Gene3D" id="2.40.50.180">
    <property type="entry name" value="CheA-289, Domain 4"/>
    <property type="match status" value="1"/>
</dbReference>
<dbReference type="Proteomes" id="UP000320176">
    <property type="component" value="Unassembled WGS sequence"/>
</dbReference>
<dbReference type="InterPro" id="IPR036061">
    <property type="entry name" value="CheW-like_dom_sf"/>
</dbReference>
<gene>
    <name evidence="2" type="primary">cheW</name>
    <name evidence="2" type="ORF">Pla52n_20320</name>
</gene>
<dbReference type="SMART" id="SM00260">
    <property type="entry name" value="CheW"/>
    <property type="match status" value="1"/>
</dbReference>
<reference evidence="2 3" key="1">
    <citation type="submission" date="2019-02" db="EMBL/GenBank/DDBJ databases">
        <title>Deep-cultivation of Planctomycetes and their phenomic and genomic characterization uncovers novel biology.</title>
        <authorList>
            <person name="Wiegand S."/>
            <person name="Jogler M."/>
            <person name="Boedeker C."/>
            <person name="Pinto D."/>
            <person name="Vollmers J."/>
            <person name="Rivas-Marin E."/>
            <person name="Kohn T."/>
            <person name="Peeters S.H."/>
            <person name="Heuer A."/>
            <person name="Rast P."/>
            <person name="Oberbeckmann S."/>
            <person name="Bunk B."/>
            <person name="Jeske O."/>
            <person name="Meyerdierks A."/>
            <person name="Storesund J.E."/>
            <person name="Kallscheuer N."/>
            <person name="Luecker S."/>
            <person name="Lage O.M."/>
            <person name="Pohl T."/>
            <person name="Merkel B.J."/>
            <person name="Hornburger P."/>
            <person name="Mueller R.-W."/>
            <person name="Bruemmer F."/>
            <person name="Labrenz M."/>
            <person name="Spormann A.M."/>
            <person name="Op Den Camp H."/>
            <person name="Overmann J."/>
            <person name="Amann R."/>
            <person name="Jetten M.S.M."/>
            <person name="Mascher T."/>
            <person name="Medema M.H."/>
            <person name="Devos D.P."/>
            <person name="Kaster A.-K."/>
            <person name="Ovreas L."/>
            <person name="Rohde M."/>
            <person name="Galperin M.Y."/>
            <person name="Jogler C."/>
        </authorList>
    </citation>
    <scope>NUCLEOTIDE SEQUENCE [LARGE SCALE GENOMIC DNA]</scope>
    <source>
        <strain evidence="2 3">Pla52n</strain>
    </source>
</reference>
<dbReference type="PANTHER" id="PTHR22617">
    <property type="entry name" value="CHEMOTAXIS SENSOR HISTIDINE KINASE-RELATED"/>
    <property type="match status" value="1"/>
</dbReference>
<dbReference type="SUPFAM" id="SSF50341">
    <property type="entry name" value="CheW-like"/>
    <property type="match status" value="1"/>
</dbReference>
<dbReference type="EMBL" id="SJPN01000002">
    <property type="protein sequence ID" value="TWU06311.1"/>
    <property type="molecule type" value="Genomic_DNA"/>
</dbReference>
<dbReference type="PANTHER" id="PTHR22617:SF23">
    <property type="entry name" value="CHEMOTAXIS PROTEIN CHEW"/>
    <property type="match status" value="1"/>
</dbReference>
<protein>
    <submittedName>
        <fullName evidence="2">Chemotaxis protein CheW</fullName>
    </submittedName>
</protein>
<dbReference type="Pfam" id="PF01584">
    <property type="entry name" value="CheW"/>
    <property type="match status" value="1"/>
</dbReference>
<comment type="caution">
    <text evidence="2">The sequence shown here is derived from an EMBL/GenBank/DDBJ whole genome shotgun (WGS) entry which is preliminary data.</text>
</comment>
<keyword evidence="3" id="KW-1185">Reference proteome</keyword>
<dbReference type="GO" id="GO:0005829">
    <property type="term" value="C:cytosol"/>
    <property type="evidence" value="ECO:0007669"/>
    <property type="project" value="TreeGrafter"/>
</dbReference>
<dbReference type="GO" id="GO:0007165">
    <property type="term" value="P:signal transduction"/>
    <property type="evidence" value="ECO:0007669"/>
    <property type="project" value="InterPro"/>
</dbReference>
<accession>A0A5C6B4A3</accession>
<dbReference type="AlphaFoldDB" id="A0A5C6B4A3"/>
<dbReference type="Gene3D" id="2.30.30.40">
    <property type="entry name" value="SH3 Domains"/>
    <property type="match status" value="1"/>
</dbReference>
<feature type="domain" description="CheW-like" evidence="1">
    <location>
        <begin position="15"/>
        <end position="154"/>
    </location>
</feature>
<dbReference type="RefSeq" id="WP_146519409.1">
    <property type="nucleotide sequence ID" value="NZ_CP151726.1"/>
</dbReference>
<organism evidence="2 3">
    <name type="scientific">Stieleria varia</name>
    <dbReference type="NCBI Taxonomy" id="2528005"/>
    <lineage>
        <taxon>Bacteria</taxon>
        <taxon>Pseudomonadati</taxon>
        <taxon>Planctomycetota</taxon>
        <taxon>Planctomycetia</taxon>
        <taxon>Pirellulales</taxon>
        <taxon>Pirellulaceae</taxon>
        <taxon>Stieleria</taxon>
    </lineage>
</organism>
<evidence type="ECO:0000313" key="3">
    <source>
        <dbReference type="Proteomes" id="UP000320176"/>
    </source>
</evidence>
<name>A0A5C6B4A3_9BACT</name>